<organism evidence="2 3">
    <name type="scientific">Araneus ventricosus</name>
    <name type="common">Orbweaver spider</name>
    <name type="synonym">Epeira ventricosa</name>
    <dbReference type="NCBI Taxonomy" id="182803"/>
    <lineage>
        <taxon>Eukaryota</taxon>
        <taxon>Metazoa</taxon>
        <taxon>Ecdysozoa</taxon>
        <taxon>Arthropoda</taxon>
        <taxon>Chelicerata</taxon>
        <taxon>Arachnida</taxon>
        <taxon>Araneae</taxon>
        <taxon>Araneomorphae</taxon>
        <taxon>Entelegynae</taxon>
        <taxon>Araneoidea</taxon>
        <taxon>Araneidae</taxon>
        <taxon>Araneus</taxon>
    </lineage>
</organism>
<dbReference type="AlphaFoldDB" id="A0A4Y2T4W6"/>
<evidence type="ECO:0000256" key="1">
    <source>
        <dbReference type="SAM" id="MobiDB-lite"/>
    </source>
</evidence>
<evidence type="ECO:0000313" key="3">
    <source>
        <dbReference type="Proteomes" id="UP000499080"/>
    </source>
</evidence>
<reference evidence="2 3" key="1">
    <citation type="journal article" date="2019" name="Sci. Rep.">
        <title>Orb-weaving spider Araneus ventricosus genome elucidates the spidroin gene catalogue.</title>
        <authorList>
            <person name="Kono N."/>
            <person name="Nakamura H."/>
            <person name="Ohtoshi R."/>
            <person name="Moran D.A.P."/>
            <person name="Shinohara A."/>
            <person name="Yoshida Y."/>
            <person name="Fujiwara M."/>
            <person name="Mori M."/>
            <person name="Tomita M."/>
            <person name="Arakawa K."/>
        </authorList>
    </citation>
    <scope>NUCLEOTIDE SEQUENCE [LARGE SCALE GENOMIC DNA]</scope>
</reference>
<comment type="caution">
    <text evidence="2">The sequence shown here is derived from an EMBL/GenBank/DDBJ whole genome shotgun (WGS) entry which is preliminary data.</text>
</comment>
<dbReference type="EMBL" id="BGPR01026149">
    <property type="protein sequence ID" value="GBN95648.1"/>
    <property type="molecule type" value="Genomic_DNA"/>
</dbReference>
<evidence type="ECO:0000313" key="2">
    <source>
        <dbReference type="EMBL" id="GBN95648.1"/>
    </source>
</evidence>
<feature type="region of interest" description="Disordered" evidence="1">
    <location>
        <begin position="41"/>
        <end position="120"/>
    </location>
</feature>
<dbReference type="Proteomes" id="UP000499080">
    <property type="component" value="Unassembled WGS sequence"/>
</dbReference>
<sequence>MDNHLYLSTVHYLYYNSDYDKCLEYIITVLREGIVPSAEPPIKLEWTPPPHSSPPSGDSTVRAAAERQATPASADSASMNSKREVGPRARSGSQEHHRASRTMSKYSRRLESSGGLHPEEGVMIGEDLQKFSGSRVMRTTSIGRFPTMNLPKSVIKAHLDR</sequence>
<gene>
    <name evidence="2" type="ORF">AVEN_216064_1</name>
</gene>
<feature type="compositionally biased region" description="Polar residues" evidence="1">
    <location>
        <begin position="70"/>
        <end position="80"/>
    </location>
</feature>
<proteinExistence type="predicted"/>
<name>A0A4Y2T4W6_ARAVE</name>
<keyword evidence="3" id="KW-1185">Reference proteome</keyword>
<feature type="compositionally biased region" description="Basic and acidic residues" evidence="1">
    <location>
        <begin position="81"/>
        <end position="97"/>
    </location>
</feature>
<accession>A0A4Y2T4W6</accession>
<protein>
    <submittedName>
        <fullName evidence="2">Uncharacterized protein</fullName>
    </submittedName>
</protein>